<comment type="caution">
    <text evidence="2">The sequence shown here is derived from an EMBL/GenBank/DDBJ whole genome shotgun (WGS) entry which is preliminary data.</text>
</comment>
<keyword evidence="1" id="KW-0812">Transmembrane</keyword>
<dbReference type="EMBL" id="LAZR01011149">
    <property type="protein sequence ID" value="KKM63166.1"/>
    <property type="molecule type" value="Genomic_DNA"/>
</dbReference>
<evidence type="ECO:0000256" key="1">
    <source>
        <dbReference type="SAM" id="Phobius"/>
    </source>
</evidence>
<keyword evidence="1" id="KW-1133">Transmembrane helix</keyword>
<name>A0A0F9JL85_9ZZZZ</name>
<reference evidence="2" key="1">
    <citation type="journal article" date="2015" name="Nature">
        <title>Complex archaea that bridge the gap between prokaryotes and eukaryotes.</title>
        <authorList>
            <person name="Spang A."/>
            <person name="Saw J.H."/>
            <person name="Jorgensen S.L."/>
            <person name="Zaremba-Niedzwiedzka K."/>
            <person name="Martijn J."/>
            <person name="Lind A.E."/>
            <person name="van Eijk R."/>
            <person name="Schleper C."/>
            <person name="Guy L."/>
            <person name="Ettema T.J."/>
        </authorList>
    </citation>
    <scope>NUCLEOTIDE SEQUENCE</scope>
</reference>
<organism evidence="2">
    <name type="scientific">marine sediment metagenome</name>
    <dbReference type="NCBI Taxonomy" id="412755"/>
    <lineage>
        <taxon>unclassified sequences</taxon>
        <taxon>metagenomes</taxon>
        <taxon>ecological metagenomes</taxon>
    </lineage>
</organism>
<feature type="transmembrane region" description="Helical" evidence="1">
    <location>
        <begin position="12"/>
        <end position="33"/>
    </location>
</feature>
<dbReference type="AlphaFoldDB" id="A0A0F9JL85"/>
<accession>A0A0F9JL85</accession>
<protein>
    <submittedName>
        <fullName evidence="2">Uncharacterized protein</fullName>
    </submittedName>
</protein>
<sequence length="67" mass="7917">MFCHLRKGKINLNILLLIASSLVSLGTFFGFLFESRVLKRKDLRLILQLVKFKSFRDSLKEEFIKKK</sequence>
<evidence type="ECO:0000313" key="2">
    <source>
        <dbReference type="EMBL" id="KKM63166.1"/>
    </source>
</evidence>
<keyword evidence="1" id="KW-0472">Membrane</keyword>
<gene>
    <name evidence="2" type="ORF">LCGC14_1514230</name>
</gene>
<proteinExistence type="predicted"/>